<dbReference type="SMART" id="SM00530">
    <property type="entry name" value="HTH_XRE"/>
    <property type="match status" value="1"/>
</dbReference>
<dbReference type="RefSeq" id="WP_108634506.1">
    <property type="nucleotide sequence ID" value="NZ_QCXX01000003.1"/>
</dbReference>
<feature type="domain" description="HTH cro/C1-type" evidence="2">
    <location>
        <begin position="7"/>
        <end position="61"/>
    </location>
</feature>
<evidence type="ECO:0000313" key="4">
    <source>
        <dbReference type="Proteomes" id="UP000250831"/>
    </source>
</evidence>
<feature type="coiled-coil region" evidence="1">
    <location>
        <begin position="11"/>
        <end position="38"/>
    </location>
</feature>
<dbReference type="Pfam" id="PF01381">
    <property type="entry name" value="HTH_3"/>
    <property type="match status" value="1"/>
</dbReference>
<dbReference type="GO" id="GO:0003677">
    <property type="term" value="F:DNA binding"/>
    <property type="evidence" value="ECO:0007669"/>
    <property type="project" value="InterPro"/>
</dbReference>
<comment type="caution">
    <text evidence="3">The sequence shown here is derived from an EMBL/GenBank/DDBJ whole genome shotgun (WGS) entry which is preliminary data.</text>
</comment>
<accession>A0A363NUW8</accession>
<dbReference type="InterPro" id="IPR001387">
    <property type="entry name" value="Cro/C1-type_HTH"/>
</dbReference>
<dbReference type="CDD" id="cd00093">
    <property type="entry name" value="HTH_XRE"/>
    <property type="match status" value="1"/>
</dbReference>
<evidence type="ECO:0000259" key="2">
    <source>
        <dbReference type="PROSITE" id="PS50943"/>
    </source>
</evidence>
<dbReference type="AlphaFoldDB" id="A0A363NUW8"/>
<reference evidence="3 4" key="1">
    <citation type="submission" date="2018-04" db="EMBL/GenBank/DDBJ databases">
        <title>Sphingobacterium sp. M46 Genome.</title>
        <authorList>
            <person name="Cheng J."/>
            <person name="Li Y."/>
        </authorList>
    </citation>
    <scope>NUCLEOTIDE SEQUENCE [LARGE SCALE GENOMIC DNA]</scope>
    <source>
        <strain evidence="3 4">M46</strain>
    </source>
</reference>
<gene>
    <name evidence="3" type="ORF">DCO56_14655</name>
</gene>
<sequence>MIKINRLAEVLEIKKITNRELAEKIKKTEETVSRWVNNHRQPPLTELYKIAKLLDTDIRELLYPTKP</sequence>
<dbReference type="PROSITE" id="PS50943">
    <property type="entry name" value="HTH_CROC1"/>
    <property type="match status" value="1"/>
</dbReference>
<dbReference type="InterPro" id="IPR010982">
    <property type="entry name" value="Lambda_DNA-bd_dom_sf"/>
</dbReference>
<evidence type="ECO:0000256" key="1">
    <source>
        <dbReference type="SAM" id="Coils"/>
    </source>
</evidence>
<proteinExistence type="predicted"/>
<evidence type="ECO:0000313" key="3">
    <source>
        <dbReference type="EMBL" id="PUV24579.1"/>
    </source>
</evidence>
<dbReference type="EMBL" id="QCXX01000003">
    <property type="protein sequence ID" value="PUV24579.1"/>
    <property type="molecule type" value="Genomic_DNA"/>
</dbReference>
<keyword evidence="4" id="KW-1185">Reference proteome</keyword>
<protein>
    <submittedName>
        <fullName evidence="3">Transcriptional regulator</fullName>
    </submittedName>
</protein>
<organism evidence="3 4">
    <name type="scientific">Sphingobacterium athyrii</name>
    <dbReference type="NCBI Taxonomy" id="2152717"/>
    <lineage>
        <taxon>Bacteria</taxon>
        <taxon>Pseudomonadati</taxon>
        <taxon>Bacteroidota</taxon>
        <taxon>Sphingobacteriia</taxon>
        <taxon>Sphingobacteriales</taxon>
        <taxon>Sphingobacteriaceae</taxon>
        <taxon>Sphingobacterium</taxon>
    </lineage>
</organism>
<dbReference type="SUPFAM" id="SSF47413">
    <property type="entry name" value="lambda repressor-like DNA-binding domains"/>
    <property type="match status" value="1"/>
</dbReference>
<dbReference type="Gene3D" id="1.10.260.40">
    <property type="entry name" value="lambda repressor-like DNA-binding domains"/>
    <property type="match status" value="1"/>
</dbReference>
<dbReference type="Proteomes" id="UP000250831">
    <property type="component" value="Unassembled WGS sequence"/>
</dbReference>
<keyword evidence="1" id="KW-0175">Coiled coil</keyword>
<dbReference type="OrthoDB" id="7865033at2"/>
<name>A0A363NUW8_9SPHI</name>